<evidence type="ECO:0000256" key="1">
    <source>
        <dbReference type="SAM" id="Phobius"/>
    </source>
</evidence>
<feature type="transmembrane region" description="Helical" evidence="1">
    <location>
        <begin position="96"/>
        <end position="119"/>
    </location>
</feature>
<keyword evidence="1" id="KW-1133">Transmembrane helix</keyword>
<keyword evidence="1" id="KW-0472">Membrane</keyword>
<reference evidence="2" key="1">
    <citation type="submission" date="2017-04" db="EMBL/GenBank/DDBJ databases">
        <title>Haemophilus influenzae in COPD genome sequencing project.</title>
        <authorList>
            <person name="Murphy T.F."/>
            <person name="Kong Y."/>
            <person name="Nadendla S."/>
            <person name="Tettelin H."/>
            <person name="Pettigrew M."/>
        </authorList>
    </citation>
    <scope>NUCLEOTIDE SEQUENCE [LARGE SCALE GENOMIC DNA]</scope>
    <source>
        <strain evidence="2">39P1H1</strain>
    </source>
</reference>
<dbReference type="AlphaFoldDB" id="A0AB37B0L7"/>
<name>A0AB37B0L7_HAEIF</name>
<evidence type="ECO:0000313" key="2">
    <source>
        <dbReference type="EMBL" id="PRJ24264.1"/>
    </source>
</evidence>
<dbReference type="EMBL" id="NEBD01000031">
    <property type="protein sequence ID" value="PRJ24264.1"/>
    <property type="molecule type" value="Genomic_DNA"/>
</dbReference>
<gene>
    <name evidence="2" type="ORF">BV056_01201</name>
</gene>
<feature type="transmembrane region" description="Helical" evidence="1">
    <location>
        <begin position="20"/>
        <end position="41"/>
    </location>
</feature>
<organism evidence="2">
    <name type="scientific">Haemophilus influenzae</name>
    <dbReference type="NCBI Taxonomy" id="727"/>
    <lineage>
        <taxon>Bacteria</taxon>
        <taxon>Pseudomonadati</taxon>
        <taxon>Pseudomonadota</taxon>
        <taxon>Gammaproteobacteria</taxon>
        <taxon>Pasteurellales</taxon>
        <taxon>Pasteurellaceae</taxon>
        <taxon>Haemophilus</taxon>
    </lineage>
</organism>
<comment type="caution">
    <text evidence="2">The sequence shown here is derived from an EMBL/GenBank/DDBJ whole genome shotgun (WGS) entry which is preliminary data.</text>
</comment>
<accession>A0AB37B0L7</accession>
<protein>
    <submittedName>
        <fullName evidence="2">Uncharacterized protein</fullName>
    </submittedName>
</protein>
<proteinExistence type="predicted"/>
<keyword evidence="1" id="KW-0812">Transmembrane</keyword>
<sequence length="127" mass="14025">MDEPPISEYTLLPIEIGEEFALTLLPIYSPCVEGFVILTLLPAKNNRALFSVVAVDTTVLLVPTMVTVLPVFALLYRPNRFTAAPSSFTPSVSALFPTPTMIGNVSFWLLSFPAAVLLVPQTNWWKR</sequence>
<dbReference type="RefSeq" id="WP_432740170.1">
    <property type="nucleotide sequence ID" value="NZ_CP135820.1"/>
</dbReference>
<feature type="transmembrane region" description="Helical" evidence="1">
    <location>
        <begin position="48"/>
        <end position="76"/>
    </location>
</feature>